<dbReference type="AlphaFoldDB" id="A0A8K0GKX1"/>
<protein>
    <submittedName>
        <fullName evidence="2">Uncharacterized protein</fullName>
    </submittedName>
</protein>
<accession>A0A8K0GKX1</accession>
<name>A0A8K0GKX1_IGNLU</name>
<keyword evidence="3" id="KW-1185">Reference proteome</keyword>
<organism evidence="2 3">
    <name type="scientific">Ignelater luminosus</name>
    <name type="common">Cucubano</name>
    <name type="synonym">Pyrophorus luminosus</name>
    <dbReference type="NCBI Taxonomy" id="2038154"/>
    <lineage>
        <taxon>Eukaryota</taxon>
        <taxon>Metazoa</taxon>
        <taxon>Ecdysozoa</taxon>
        <taxon>Arthropoda</taxon>
        <taxon>Hexapoda</taxon>
        <taxon>Insecta</taxon>
        <taxon>Pterygota</taxon>
        <taxon>Neoptera</taxon>
        <taxon>Endopterygota</taxon>
        <taxon>Coleoptera</taxon>
        <taxon>Polyphaga</taxon>
        <taxon>Elateriformia</taxon>
        <taxon>Elateroidea</taxon>
        <taxon>Elateridae</taxon>
        <taxon>Agrypninae</taxon>
        <taxon>Pyrophorini</taxon>
        <taxon>Ignelater</taxon>
    </lineage>
</organism>
<gene>
    <name evidence="2" type="ORF">ILUMI_04671</name>
</gene>
<feature type="region of interest" description="Disordered" evidence="1">
    <location>
        <begin position="40"/>
        <end position="61"/>
    </location>
</feature>
<sequence length="191" mass="22251">MIDRFEEEAINDNEALNAARITLLKAEILLHYRKSRESKAEENIKDQIQQPRLAQKLSEKSTGASQEMYNRAINQILEAAYEAIGYEEENKRTKEFWTDREAEEVIAEKRRLYKKWLVTQDDEDRKQYARTSIHTETKTHNADIYPTYAELLLAKKRCYSEYITVTEVSAEIVLQSLLDQTVRGIMITAAG</sequence>
<evidence type="ECO:0000313" key="2">
    <source>
        <dbReference type="EMBL" id="KAF2901513.1"/>
    </source>
</evidence>
<reference evidence="2" key="1">
    <citation type="submission" date="2019-08" db="EMBL/GenBank/DDBJ databases">
        <title>The genome of the North American firefly Photinus pyralis.</title>
        <authorList>
            <consortium name="Photinus pyralis genome working group"/>
            <person name="Fallon T.R."/>
            <person name="Sander Lower S.E."/>
            <person name="Weng J.-K."/>
        </authorList>
    </citation>
    <scope>NUCLEOTIDE SEQUENCE</scope>
    <source>
        <strain evidence="2">TRF0915ILg1</strain>
        <tissue evidence="2">Whole body</tissue>
    </source>
</reference>
<dbReference type="Proteomes" id="UP000801492">
    <property type="component" value="Unassembled WGS sequence"/>
</dbReference>
<comment type="caution">
    <text evidence="2">The sequence shown here is derived from an EMBL/GenBank/DDBJ whole genome shotgun (WGS) entry which is preliminary data.</text>
</comment>
<evidence type="ECO:0000313" key="3">
    <source>
        <dbReference type="Proteomes" id="UP000801492"/>
    </source>
</evidence>
<dbReference type="EMBL" id="VTPC01001568">
    <property type="protein sequence ID" value="KAF2901513.1"/>
    <property type="molecule type" value="Genomic_DNA"/>
</dbReference>
<proteinExistence type="predicted"/>
<evidence type="ECO:0000256" key="1">
    <source>
        <dbReference type="SAM" id="MobiDB-lite"/>
    </source>
</evidence>